<dbReference type="AlphaFoldDB" id="A0A699U0K7"/>
<proteinExistence type="predicted"/>
<gene>
    <name evidence="1" type="ORF">Tci_887776</name>
</gene>
<sequence length="98" mass="11158">KKKWGMSKNEGCSPLFIVVWNLGDQGDLVAKLGTCGGDYDQLGDDMEGLGCDLYKLEDLEYKVDVFGWPRLTWSKRERCGHFKDQEMDFGACKKLVDE</sequence>
<protein>
    <submittedName>
        <fullName evidence="1">Uncharacterized protein</fullName>
    </submittedName>
</protein>
<comment type="caution">
    <text evidence="1">The sequence shown here is derived from an EMBL/GenBank/DDBJ whole genome shotgun (WGS) entry which is preliminary data.</text>
</comment>
<dbReference type="EMBL" id="BKCJ011289021">
    <property type="protein sequence ID" value="GFD15807.1"/>
    <property type="molecule type" value="Genomic_DNA"/>
</dbReference>
<feature type="non-terminal residue" evidence="1">
    <location>
        <position position="1"/>
    </location>
</feature>
<name>A0A699U0K7_TANCI</name>
<reference evidence="1" key="1">
    <citation type="journal article" date="2019" name="Sci. Rep.">
        <title>Draft genome of Tanacetum cinerariifolium, the natural source of mosquito coil.</title>
        <authorList>
            <person name="Yamashiro T."/>
            <person name="Shiraishi A."/>
            <person name="Satake H."/>
            <person name="Nakayama K."/>
        </authorList>
    </citation>
    <scope>NUCLEOTIDE SEQUENCE</scope>
</reference>
<organism evidence="1">
    <name type="scientific">Tanacetum cinerariifolium</name>
    <name type="common">Dalmatian daisy</name>
    <name type="synonym">Chrysanthemum cinerariifolium</name>
    <dbReference type="NCBI Taxonomy" id="118510"/>
    <lineage>
        <taxon>Eukaryota</taxon>
        <taxon>Viridiplantae</taxon>
        <taxon>Streptophyta</taxon>
        <taxon>Embryophyta</taxon>
        <taxon>Tracheophyta</taxon>
        <taxon>Spermatophyta</taxon>
        <taxon>Magnoliopsida</taxon>
        <taxon>eudicotyledons</taxon>
        <taxon>Gunneridae</taxon>
        <taxon>Pentapetalae</taxon>
        <taxon>asterids</taxon>
        <taxon>campanulids</taxon>
        <taxon>Asterales</taxon>
        <taxon>Asteraceae</taxon>
        <taxon>Asteroideae</taxon>
        <taxon>Anthemideae</taxon>
        <taxon>Anthemidinae</taxon>
        <taxon>Tanacetum</taxon>
    </lineage>
</organism>
<accession>A0A699U0K7</accession>
<evidence type="ECO:0000313" key="1">
    <source>
        <dbReference type="EMBL" id="GFD15807.1"/>
    </source>
</evidence>